<protein>
    <submittedName>
        <fullName evidence="1">Uncharacterized protein</fullName>
    </submittedName>
</protein>
<dbReference type="AlphaFoldDB" id="A0A1N7RW34"/>
<sequence length="61" mass="6839">MYYWSSEEMSRAMERTLMSEQVPSRSYVACYRNGSCLQISSNRSGPLLGTSTSALRAHTAQ</sequence>
<dbReference type="Proteomes" id="UP000195569">
    <property type="component" value="Unassembled WGS sequence"/>
</dbReference>
<keyword evidence="2" id="KW-1185">Reference proteome</keyword>
<name>A0A1N7RW34_9BURK</name>
<reference evidence="1" key="1">
    <citation type="submission" date="2016-12" db="EMBL/GenBank/DDBJ databases">
        <authorList>
            <person name="Moulin L."/>
        </authorList>
    </citation>
    <scope>NUCLEOTIDE SEQUENCE [LARGE SCALE GENOMIC DNA]</scope>
    <source>
        <strain evidence="1">STM 7183</strain>
    </source>
</reference>
<organism evidence="1 2">
    <name type="scientific">Paraburkholderia piptadeniae</name>
    <dbReference type="NCBI Taxonomy" id="1701573"/>
    <lineage>
        <taxon>Bacteria</taxon>
        <taxon>Pseudomonadati</taxon>
        <taxon>Pseudomonadota</taxon>
        <taxon>Betaproteobacteria</taxon>
        <taxon>Burkholderiales</taxon>
        <taxon>Burkholderiaceae</taxon>
        <taxon>Paraburkholderia</taxon>
    </lineage>
</organism>
<comment type="caution">
    <text evidence="1">The sequence shown here is derived from an EMBL/GenBank/DDBJ whole genome shotgun (WGS) entry which is preliminary data.</text>
</comment>
<gene>
    <name evidence="1" type="ORF">BN2476_210143</name>
</gene>
<evidence type="ECO:0000313" key="1">
    <source>
        <dbReference type="EMBL" id="SIT39325.1"/>
    </source>
</evidence>
<proteinExistence type="predicted"/>
<evidence type="ECO:0000313" key="2">
    <source>
        <dbReference type="Proteomes" id="UP000195569"/>
    </source>
</evidence>
<accession>A0A1N7RW34</accession>
<dbReference type="EMBL" id="CYGY02000021">
    <property type="protein sequence ID" value="SIT39325.1"/>
    <property type="molecule type" value="Genomic_DNA"/>
</dbReference>